<evidence type="ECO:0000256" key="2">
    <source>
        <dbReference type="SAM" id="Phobius"/>
    </source>
</evidence>
<reference evidence="3 4" key="1">
    <citation type="submission" date="2014-04" db="EMBL/GenBank/DDBJ databases">
        <authorList>
            <consortium name="DOE Joint Genome Institute"/>
            <person name="Kuo A."/>
            <person name="Kohler A."/>
            <person name="Costa M.D."/>
            <person name="Nagy L.G."/>
            <person name="Floudas D."/>
            <person name="Copeland A."/>
            <person name="Barry K.W."/>
            <person name="Cichocki N."/>
            <person name="Veneault-Fourrey C."/>
            <person name="LaButti K."/>
            <person name="Lindquist E.A."/>
            <person name="Lipzen A."/>
            <person name="Lundell T."/>
            <person name="Morin E."/>
            <person name="Murat C."/>
            <person name="Sun H."/>
            <person name="Tunlid A."/>
            <person name="Henrissat B."/>
            <person name="Grigoriev I.V."/>
            <person name="Hibbett D.S."/>
            <person name="Martin F."/>
            <person name="Nordberg H.P."/>
            <person name="Cantor M.N."/>
            <person name="Hua S.X."/>
        </authorList>
    </citation>
    <scope>NUCLEOTIDE SEQUENCE [LARGE SCALE GENOMIC DNA]</scope>
    <source>
        <strain evidence="3 4">Marx 270</strain>
    </source>
</reference>
<accession>A0A0C3NKB1</accession>
<organism evidence="3 4">
    <name type="scientific">Pisolithus tinctorius Marx 270</name>
    <dbReference type="NCBI Taxonomy" id="870435"/>
    <lineage>
        <taxon>Eukaryota</taxon>
        <taxon>Fungi</taxon>
        <taxon>Dikarya</taxon>
        <taxon>Basidiomycota</taxon>
        <taxon>Agaricomycotina</taxon>
        <taxon>Agaricomycetes</taxon>
        <taxon>Agaricomycetidae</taxon>
        <taxon>Boletales</taxon>
        <taxon>Sclerodermatineae</taxon>
        <taxon>Pisolithaceae</taxon>
        <taxon>Pisolithus</taxon>
    </lineage>
</organism>
<keyword evidence="2" id="KW-1133">Transmembrane helix</keyword>
<sequence length="479" mass="50939">MPAVSPAGSSPAQANLIPTTGADTWLNSILPTSEQSSLLPTSLPTSLPSLIPSPSVVTPHSVTIPPLSQTPWSRSSTSLLGTSTSISRESQSQSQSASATGSSHQTSSYQTSSSAPSGTVVTTTHSISTTKYVASTTSSHTHSGYSSTSQTASTTLHTTIPVTSTITHPPTLPGTLPSSSHIPEQSSSVPVYSSTWSPVSTTPVLASSSTTSGSTFIIGSSVGAAATLCSIAIVALLFHLRSRRRHSDSRANLDPNQDDKFWTWRGRGGYGQRQTYSSNESSVNMMMGAGELGSLTENADVPSRQGSPDSFATDSEVGVWPEEDRSAIARHTRSRELEKIYPGLYKPTSATPKQKREQGGRENRGKRDNRGADECERPPESHRERAASTKSDSSRWSMRSRFIPPNFQMGLSRNWANEVLTQFTSKVKMETIVANEGRTSLSSMKPSVLHNPSRRCSTTASCSNVSNKAQLKSVGAASS</sequence>
<feature type="region of interest" description="Disordered" evidence="1">
    <location>
        <begin position="295"/>
        <end position="397"/>
    </location>
</feature>
<evidence type="ECO:0000313" key="4">
    <source>
        <dbReference type="Proteomes" id="UP000054217"/>
    </source>
</evidence>
<protein>
    <submittedName>
        <fullName evidence="3">Uncharacterized protein</fullName>
    </submittedName>
</protein>
<evidence type="ECO:0000256" key="1">
    <source>
        <dbReference type="SAM" id="MobiDB-lite"/>
    </source>
</evidence>
<name>A0A0C3NKB1_PISTI</name>
<dbReference type="InParanoid" id="A0A0C3NKB1"/>
<keyword evidence="4" id="KW-1185">Reference proteome</keyword>
<feature type="compositionally biased region" description="Polar residues" evidence="1">
    <location>
        <begin position="304"/>
        <end position="313"/>
    </location>
</feature>
<dbReference type="OrthoDB" id="2692327at2759"/>
<feature type="region of interest" description="Disordered" evidence="1">
    <location>
        <begin position="443"/>
        <end position="464"/>
    </location>
</feature>
<dbReference type="Proteomes" id="UP000054217">
    <property type="component" value="Unassembled WGS sequence"/>
</dbReference>
<feature type="region of interest" description="Disordered" evidence="1">
    <location>
        <begin position="163"/>
        <end position="193"/>
    </location>
</feature>
<feature type="compositionally biased region" description="Polar residues" evidence="1">
    <location>
        <begin position="388"/>
        <end position="397"/>
    </location>
</feature>
<dbReference type="AlphaFoldDB" id="A0A0C3NKB1"/>
<dbReference type="STRING" id="870435.A0A0C3NKB1"/>
<feature type="region of interest" description="Disordered" evidence="1">
    <location>
        <begin position="65"/>
        <end position="122"/>
    </location>
</feature>
<feature type="compositionally biased region" description="Polar residues" evidence="1">
    <location>
        <begin position="454"/>
        <end position="464"/>
    </location>
</feature>
<gene>
    <name evidence="3" type="ORF">M404DRAFT_730418</name>
</gene>
<proteinExistence type="predicted"/>
<feature type="transmembrane region" description="Helical" evidence="2">
    <location>
        <begin position="216"/>
        <end position="240"/>
    </location>
</feature>
<evidence type="ECO:0000313" key="3">
    <source>
        <dbReference type="EMBL" id="KIO01355.1"/>
    </source>
</evidence>
<feature type="compositionally biased region" description="Low complexity" evidence="1">
    <location>
        <begin position="167"/>
        <end position="193"/>
    </location>
</feature>
<keyword evidence="2" id="KW-0812">Transmembrane</keyword>
<feature type="compositionally biased region" description="Basic and acidic residues" evidence="1">
    <location>
        <begin position="354"/>
        <end position="387"/>
    </location>
</feature>
<dbReference type="HOGENOM" id="CLU_569994_0_0_1"/>
<reference evidence="4" key="2">
    <citation type="submission" date="2015-01" db="EMBL/GenBank/DDBJ databases">
        <title>Evolutionary Origins and Diversification of the Mycorrhizal Mutualists.</title>
        <authorList>
            <consortium name="DOE Joint Genome Institute"/>
            <consortium name="Mycorrhizal Genomics Consortium"/>
            <person name="Kohler A."/>
            <person name="Kuo A."/>
            <person name="Nagy L.G."/>
            <person name="Floudas D."/>
            <person name="Copeland A."/>
            <person name="Barry K.W."/>
            <person name="Cichocki N."/>
            <person name="Veneault-Fourrey C."/>
            <person name="LaButti K."/>
            <person name="Lindquist E.A."/>
            <person name="Lipzen A."/>
            <person name="Lundell T."/>
            <person name="Morin E."/>
            <person name="Murat C."/>
            <person name="Riley R."/>
            <person name="Ohm R."/>
            <person name="Sun H."/>
            <person name="Tunlid A."/>
            <person name="Henrissat B."/>
            <person name="Grigoriev I.V."/>
            <person name="Hibbett D.S."/>
            <person name="Martin F."/>
        </authorList>
    </citation>
    <scope>NUCLEOTIDE SEQUENCE [LARGE SCALE GENOMIC DNA]</scope>
    <source>
        <strain evidence="4">Marx 270</strain>
    </source>
</reference>
<dbReference type="EMBL" id="KN831988">
    <property type="protein sequence ID" value="KIO01355.1"/>
    <property type="molecule type" value="Genomic_DNA"/>
</dbReference>
<keyword evidence="2" id="KW-0472">Membrane</keyword>
<feature type="compositionally biased region" description="Low complexity" evidence="1">
    <location>
        <begin position="73"/>
        <end position="122"/>
    </location>
</feature>